<dbReference type="EMBL" id="NFLJ01000021">
    <property type="protein sequence ID" value="OUQ34030.1"/>
    <property type="molecule type" value="Genomic_DNA"/>
</dbReference>
<comment type="caution">
    <text evidence="1">The sequence shown here is derived from an EMBL/GenBank/DDBJ whole genome shotgun (WGS) entry which is preliminary data.</text>
</comment>
<evidence type="ECO:0000313" key="2">
    <source>
        <dbReference type="Proteomes" id="UP000195305"/>
    </source>
</evidence>
<organism evidence="1 2">
    <name type="scientific">Massilimicrobiota timonensis</name>
    <dbReference type="NCBI Taxonomy" id="1776392"/>
    <lineage>
        <taxon>Bacteria</taxon>
        <taxon>Bacillati</taxon>
        <taxon>Bacillota</taxon>
        <taxon>Erysipelotrichia</taxon>
        <taxon>Erysipelotrichales</taxon>
        <taxon>Erysipelotrichaceae</taxon>
        <taxon>Massilimicrobiota</taxon>
    </lineage>
</organism>
<sequence length="197" mass="22156">MKRINKRYYIIGISLLLCLAVGFTVAFSKDISNVLTNTFLVGTVDSEIKEDKPTVNGEIINKKPRVVNTGSTNALVRVRVIVSPKELWSPDSVPCDIDIDIGADWQYESDEYYYYKGILEVGEEISVFTKVEGVTNEDGKWILSTDNFEISVYQETIATTATNKENGNEINAIVDGVYNHEKAMEIWHIYDTLTLGD</sequence>
<dbReference type="OrthoDB" id="2063096at2"/>
<dbReference type="Proteomes" id="UP000195305">
    <property type="component" value="Unassembled WGS sequence"/>
</dbReference>
<keyword evidence="2" id="KW-1185">Reference proteome</keyword>
<evidence type="ECO:0008006" key="3">
    <source>
        <dbReference type="Google" id="ProtNLM"/>
    </source>
</evidence>
<evidence type="ECO:0000313" key="1">
    <source>
        <dbReference type="EMBL" id="OUQ34030.1"/>
    </source>
</evidence>
<dbReference type="AlphaFoldDB" id="A0A1Y4SXB0"/>
<protein>
    <recommendedName>
        <fullName evidence="3">Alternate signal-mediated exported protein, CPF_0494 family</fullName>
    </recommendedName>
</protein>
<name>A0A1Y4SXB0_9FIRM</name>
<dbReference type="RefSeq" id="WP_087358266.1">
    <property type="nucleotide sequence ID" value="NZ_NFLJ01000021.1"/>
</dbReference>
<gene>
    <name evidence="1" type="ORF">B5E75_08210</name>
</gene>
<proteinExistence type="predicted"/>
<reference evidence="1 2" key="1">
    <citation type="journal article" date="2018" name="BMC Genomics">
        <title>Whole genome sequencing and function prediction of 133 gut anaerobes isolated from chicken caecum in pure cultures.</title>
        <authorList>
            <person name="Medvecky M."/>
            <person name="Cejkova D."/>
            <person name="Polansky O."/>
            <person name="Karasova D."/>
            <person name="Kubasova T."/>
            <person name="Cizek A."/>
            <person name="Rychlik I."/>
        </authorList>
    </citation>
    <scope>NUCLEOTIDE SEQUENCE [LARGE SCALE GENOMIC DNA]</scope>
    <source>
        <strain evidence="1 2">An13</strain>
    </source>
</reference>
<accession>A0A1Y4SXB0</accession>